<dbReference type="PANTHER" id="PTHR38011">
    <property type="entry name" value="DIHYDROFOLATE REDUCTASE FAMILY PROTEIN (AFU_ORTHOLOGUE AFUA_8G06820)"/>
    <property type="match status" value="1"/>
</dbReference>
<reference evidence="2 3" key="1">
    <citation type="submission" date="2019-07" db="EMBL/GenBank/DDBJ databases">
        <authorList>
            <person name="Huq M.A."/>
        </authorList>
    </citation>
    <scope>NUCLEOTIDE SEQUENCE [LARGE SCALE GENOMIC DNA]</scope>
    <source>
        <strain evidence="2 3">MAH-19</strain>
    </source>
</reference>
<dbReference type="OrthoDB" id="195113at2"/>
<keyword evidence="3" id="KW-1185">Reference proteome</keyword>
<comment type="caution">
    <text evidence="2">The sequence shown here is derived from an EMBL/GenBank/DDBJ whole genome shotgun (WGS) entry which is preliminary data.</text>
</comment>
<dbReference type="EMBL" id="VLPK01000001">
    <property type="protein sequence ID" value="TSJ43586.1"/>
    <property type="molecule type" value="Genomic_DNA"/>
</dbReference>
<dbReference type="InterPro" id="IPR002734">
    <property type="entry name" value="RibDG_C"/>
</dbReference>
<accession>A0A556MUH3</accession>
<dbReference type="InterPro" id="IPR050765">
    <property type="entry name" value="Riboflavin_Biosynth_HTPR"/>
</dbReference>
<name>A0A556MUH3_9SPHI</name>
<dbReference type="PANTHER" id="PTHR38011:SF11">
    <property type="entry name" value="2,5-DIAMINO-6-RIBOSYLAMINO-4(3H)-PYRIMIDINONE 5'-PHOSPHATE REDUCTASE"/>
    <property type="match status" value="1"/>
</dbReference>
<evidence type="ECO:0000259" key="1">
    <source>
        <dbReference type="Pfam" id="PF01872"/>
    </source>
</evidence>
<proteinExistence type="predicted"/>
<dbReference type="Pfam" id="PF01872">
    <property type="entry name" value="RibD_C"/>
    <property type="match status" value="1"/>
</dbReference>
<sequence length="187" mass="20554">MRKLKLQAHMTIDGFAASPNGGSDWVFLSGPNAAGFQKITELAATCDTLILGRKMVPEFVGYWQNQAQSQVDTPLKAFGQLIVDMRKIAFSRTETESPFDTVEMKNDDLATAIQALKNQPGKDIIVYGGGEFVTSLVSLNLIDEYYIIVSPVAIGNGQSIFKEQKILKLESSTPFKNGKLMNKYLPA</sequence>
<organism evidence="2 3">
    <name type="scientific">Mucilaginibacter corticis</name>
    <dbReference type="NCBI Taxonomy" id="2597670"/>
    <lineage>
        <taxon>Bacteria</taxon>
        <taxon>Pseudomonadati</taxon>
        <taxon>Bacteroidota</taxon>
        <taxon>Sphingobacteriia</taxon>
        <taxon>Sphingobacteriales</taxon>
        <taxon>Sphingobacteriaceae</taxon>
        <taxon>Mucilaginibacter</taxon>
    </lineage>
</organism>
<gene>
    <name evidence="2" type="ORF">FO440_05185</name>
</gene>
<dbReference type="SUPFAM" id="SSF53597">
    <property type="entry name" value="Dihydrofolate reductase-like"/>
    <property type="match status" value="1"/>
</dbReference>
<dbReference type="GO" id="GO:0008703">
    <property type="term" value="F:5-amino-6-(5-phosphoribosylamino)uracil reductase activity"/>
    <property type="evidence" value="ECO:0007669"/>
    <property type="project" value="InterPro"/>
</dbReference>
<feature type="domain" description="Bacterial bifunctional deaminase-reductase C-terminal" evidence="1">
    <location>
        <begin position="3"/>
        <end position="176"/>
    </location>
</feature>
<dbReference type="Proteomes" id="UP000318733">
    <property type="component" value="Unassembled WGS sequence"/>
</dbReference>
<dbReference type="Gene3D" id="3.40.430.10">
    <property type="entry name" value="Dihydrofolate Reductase, subunit A"/>
    <property type="match status" value="1"/>
</dbReference>
<dbReference type="InterPro" id="IPR024072">
    <property type="entry name" value="DHFR-like_dom_sf"/>
</dbReference>
<dbReference type="GO" id="GO:0009231">
    <property type="term" value="P:riboflavin biosynthetic process"/>
    <property type="evidence" value="ECO:0007669"/>
    <property type="project" value="InterPro"/>
</dbReference>
<protein>
    <submittedName>
        <fullName evidence="2">Deaminase</fullName>
    </submittedName>
</protein>
<dbReference type="AlphaFoldDB" id="A0A556MUH3"/>
<evidence type="ECO:0000313" key="3">
    <source>
        <dbReference type="Proteomes" id="UP000318733"/>
    </source>
</evidence>
<evidence type="ECO:0000313" key="2">
    <source>
        <dbReference type="EMBL" id="TSJ43586.1"/>
    </source>
</evidence>
<dbReference type="RefSeq" id="WP_144247152.1">
    <property type="nucleotide sequence ID" value="NZ_VLPK01000001.1"/>
</dbReference>